<proteinExistence type="predicted"/>
<organism evidence="2 3">
    <name type="scientific">Zootermopsis nevadensis</name>
    <name type="common">Dampwood termite</name>
    <dbReference type="NCBI Taxonomy" id="136037"/>
    <lineage>
        <taxon>Eukaryota</taxon>
        <taxon>Metazoa</taxon>
        <taxon>Ecdysozoa</taxon>
        <taxon>Arthropoda</taxon>
        <taxon>Hexapoda</taxon>
        <taxon>Insecta</taxon>
        <taxon>Pterygota</taxon>
        <taxon>Neoptera</taxon>
        <taxon>Polyneoptera</taxon>
        <taxon>Dictyoptera</taxon>
        <taxon>Blattodea</taxon>
        <taxon>Blattoidea</taxon>
        <taxon>Termitoidae</taxon>
        <taxon>Termopsidae</taxon>
        <taxon>Zootermopsis</taxon>
    </lineage>
</organism>
<name>A0A067R201_ZOONE</name>
<sequence>MKVIATILCLVAAANAAAVLPVETSVVKSDRVGDSFSYSILQNQGYALGDLAAVYPYEIKSDKMKQVVPATAYAAPVEVKSTDYKHVLPVAPLDEYKHIFPVSPIQMKSTVLSPATYLSAEPIKNIELNRYVQPTYVSPLKNFEVRSYVQPATTVVAASPLKNVGYVQPSPAFGYTHDAAVPISYGASFYPYATYSYPLVKPEKVY</sequence>
<keyword evidence="3" id="KW-1185">Reference proteome</keyword>
<feature type="signal peptide" evidence="1">
    <location>
        <begin position="1"/>
        <end position="16"/>
    </location>
</feature>
<evidence type="ECO:0000313" key="2">
    <source>
        <dbReference type="EMBL" id="KDR12911.1"/>
    </source>
</evidence>
<dbReference type="AlphaFoldDB" id="A0A067R201"/>
<protein>
    <recommendedName>
        <fullName evidence="4">Cuticular protein</fullName>
    </recommendedName>
</protein>
<dbReference type="Proteomes" id="UP000027135">
    <property type="component" value="Unassembled WGS sequence"/>
</dbReference>
<gene>
    <name evidence="2" type="ORF">L798_13137</name>
</gene>
<dbReference type="InParanoid" id="A0A067R201"/>
<reference evidence="2 3" key="1">
    <citation type="journal article" date="2014" name="Nat. Commun.">
        <title>Molecular traces of alternative social organization in a termite genome.</title>
        <authorList>
            <person name="Terrapon N."/>
            <person name="Li C."/>
            <person name="Robertson H.M."/>
            <person name="Ji L."/>
            <person name="Meng X."/>
            <person name="Booth W."/>
            <person name="Chen Z."/>
            <person name="Childers C.P."/>
            <person name="Glastad K.M."/>
            <person name="Gokhale K."/>
            <person name="Gowin J."/>
            <person name="Gronenberg W."/>
            <person name="Hermansen R.A."/>
            <person name="Hu H."/>
            <person name="Hunt B.G."/>
            <person name="Huylmans A.K."/>
            <person name="Khalil S.M."/>
            <person name="Mitchell R.D."/>
            <person name="Munoz-Torres M.C."/>
            <person name="Mustard J.A."/>
            <person name="Pan H."/>
            <person name="Reese J.T."/>
            <person name="Scharf M.E."/>
            <person name="Sun F."/>
            <person name="Vogel H."/>
            <person name="Xiao J."/>
            <person name="Yang W."/>
            <person name="Yang Z."/>
            <person name="Yang Z."/>
            <person name="Zhou J."/>
            <person name="Zhu J."/>
            <person name="Brent C.S."/>
            <person name="Elsik C.G."/>
            <person name="Goodisman M.A."/>
            <person name="Liberles D.A."/>
            <person name="Roe R.M."/>
            <person name="Vargo E.L."/>
            <person name="Vilcinskas A."/>
            <person name="Wang J."/>
            <person name="Bornberg-Bauer E."/>
            <person name="Korb J."/>
            <person name="Zhang G."/>
            <person name="Liebig J."/>
        </authorList>
    </citation>
    <scope>NUCLEOTIDE SEQUENCE [LARGE SCALE GENOMIC DNA]</scope>
    <source>
        <tissue evidence="2">Whole organism</tissue>
    </source>
</reference>
<evidence type="ECO:0008006" key="4">
    <source>
        <dbReference type="Google" id="ProtNLM"/>
    </source>
</evidence>
<feature type="chain" id="PRO_5001644616" description="Cuticular protein" evidence="1">
    <location>
        <begin position="17"/>
        <end position="206"/>
    </location>
</feature>
<evidence type="ECO:0000256" key="1">
    <source>
        <dbReference type="SAM" id="SignalP"/>
    </source>
</evidence>
<dbReference type="EMBL" id="KK852982">
    <property type="protein sequence ID" value="KDR12911.1"/>
    <property type="molecule type" value="Genomic_DNA"/>
</dbReference>
<evidence type="ECO:0000313" key="3">
    <source>
        <dbReference type="Proteomes" id="UP000027135"/>
    </source>
</evidence>
<accession>A0A067R201</accession>
<dbReference type="OrthoDB" id="8197009at2759"/>
<keyword evidence="1" id="KW-0732">Signal</keyword>